<gene>
    <name evidence="1" type="ORF">BKP45_00075</name>
</gene>
<reference evidence="1 2" key="1">
    <citation type="submission" date="2016-10" db="EMBL/GenBank/DDBJ databases">
        <title>Draft genome sequences of four alkaliphilic bacteria belonging to the Anaerobacillus genus.</title>
        <authorList>
            <person name="Bassil N.M."/>
            <person name="Lloyd J.R."/>
        </authorList>
    </citation>
    <scope>NUCLEOTIDE SEQUENCE [LARGE SCALE GENOMIC DNA]</scope>
    <source>
        <strain evidence="1 2">DSM 22531</strain>
    </source>
</reference>
<dbReference type="Pfam" id="PF13075">
    <property type="entry name" value="DUF3939"/>
    <property type="match status" value="1"/>
</dbReference>
<proteinExistence type="predicted"/>
<evidence type="ECO:0008006" key="3">
    <source>
        <dbReference type="Google" id="ProtNLM"/>
    </source>
</evidence>
<dbReference type="EMBL" id="MLQS01000001">
    <property type="protein sequence ID" value="OIJ21218.1"/>
    <property type="molecule type" value="Genomic_DNA"/>
</dbReference>
<protein>
    <recommendedName>
        <fullName evidence="3">DUF3939 domain-containing protein</fullName>
    </recommendedName>
</protein>
<accession>A0A1S2M920</accession>
<dbReference type="InterPro" id="IPR025071">
    <property type="entry name" value="DUF3939"/>
</dbReference>
<name>A0A1S2M920_9BACI</name>
<keyword evidence="2" id="KW-1185">Reference proteome</keyword>
<evidence type="ECO:0000313" key="2">
    <source>
        <dbReference type="Proteomes" id="UP000180057"/>
    </source>
</evidence>
<dbReference type="Proteomes" id="UP000180057">
    <property type="component" value="Unassembled WGS sequence"/>
</dbReference>
<dbReference type="RefSeq" id="WP_071387839.1">
    <property type="nucleotide sequence ID" value="NZ_MLQS01000001.1"/>
</dbReference>
<sequence length="149" mass="17490">MFFKKRKSKQKGEVKEQIINVTIGQVRQAVNEYADGLKQGISLRTLILDDHSIDFHLLKGTLKGLPSQPFYMSKETFEIFETAELPKQIDNVQKAVDQYMQETGEEPIIPGNPDRKISYYLIRHYLHNKPEVELYLDKRDKMVTHRRPE</sequence>
<comment type="caution">
    <text evidence="1">The sequence shown here is derived from an EMBL/GenBank/DDBJ whole genome shotgun (WGS) entry which is preliminary data.</text>
</comment>
<dbReference type="AlphaFoldDB" id="A0A1S2M920"/>
<evidence type="ECO:0000313" key="1">
    <source>
        <dbReference type="EMBL" id="OIJ21218.1"/>
    </source>
</evidence>
<dbReference type="STRING" id="472963.BKP45_00075"/>
<organism evidence="1 2">
    <name type="scientific">Anaerobacillus alkalidiazotrophicus</name>
    <dbReference type="NCBI Taxonomy" id="472963"/>
    <lineage>
        <taxon>Bacteria</taxon>
        <taxon>Bacillati</taxon>
        <taxon>Bacillota</taxon>
        <taxon>Bacilli</taxon>
        <taxon>Bacillales</taxon>
        <taxon>Bacillaceae</taxon>
        <taxon>Anaerobacillus</taxon>
    </lineage>
</organism>
<dbReference type="OrthoDB" id="2352834at2"/>